<organism evidence="1 2">
    <name type="scientific">Guopingia tenuis</name>
    <dbReference type="NCBI Taxonomy" id="2763656"/>
    <lineage>
        <taxon>Bacteria</taxon>
        <taxon>Bacillati</taxon>
        <taxon>Bacillota</taxon>
        <taxon>Clostridia</taxon>
        <taxon>Christensenellales</taxon>
        <taxon>Christensenellaceae</taxon>
        <taxon>Guopingia</taxon>
    </lineage>
</organism>
<dbReference type="RefSeq" id="WP_249280194.1">
    <property type="nucleotide sequence ID" value="NZ_JACRSS010000002.1"/>
</dbReference>
<name>A0A926HVX9_9FIRM</name>
<dbReference type="EMBL" id="JACRSS010000002">
    <property type="protein sequence ID" value="MBC8538429.1"/>
    <property type="molecule type" value="Genomic_DNA"/>
</dbReference>
<gene>
    <name evidence="1" type="ORF">H8693_05720</name>
</gene>
<dbReference type="AlphaFoldDB" id="A0A926HVX9"/>
<proteinExistence type="predicted"/>
<protein>
    <submittedName>
        <fullName evidence="1">Uncharacterized protein</fullName>
    </submittedName>
</protein>
<evidence type="ECO:0000313" key="2">
    <source>
        <dbReference type="Proteomes" id="UP000617951"/>
    </source>
</evidence>
<keyword evidence="2" id="KW-1185">Reference proteome</keyword>
<accession>A0A926HVX9</accession>
<comment type="caution">
    <text evidence="1">The sequence shown here is derived from an EMBL/GenBank/DDBJ whole genome shotgun (WGS) entry which is preliminary data.</text>
</comment>
<evidence type="ECO:0000313" key="1">
    <source>
        <dbReference type="EMBL" id="MBC8538429.1"/>
    </source>
</evidence>
<sequence>MYSPRNFRRGICLAGKWRKENFPAEEFRHVIAERDGEAVETRGKNFIAGFVFRESMGLEKSAEKNWPA</sequence>
<dbReference type="Proteomes" id="UP000617951">
    <property type="component" value="Unassembled WGS sequence"/>
</dbReference>
<reference evidence="1" key="1">
    <citation type="submission" date="2020-08" db="EMBL/GenBank/DDBJ databases">
        <title>Genome public.</title>
        <authorList>
            <person name="Liu C."/>
            <person name="Sun Q."/>
        </authorList>
    </citation>
    <scope>NUCLEOTIDE SEQUENCE</scope>
    <source>
        <strain evidence="1">NSJ-63</strain>
    </source>
</reference>